<dbReference type="InterPro" id="IPR012292">
    <property type="entry name" value="Globin/Proto"/>
</dbReference>
<gene>
    <name evidence="14" type="ORF">GCM10010357_13370</name>
</gene>
<dbReference type="CDD" id="cd19753">
    <property type="entry name" value="Mb-like_oxidoreductase"/>
    <property type="match status" value="1"/>
</dbReference>
<dbReference type="PROSITE" id="PS51384">
    <property type="entry name" value="FAD_FR"/>
    <property type="match status" value="1"/>
</dbReference>
<evidence type="ECO:0000259" key="13">
    <source>
        <dbReference type="PROSITE" id="PS51384"/>
    </source>
</evidence>
<dbReference type="InterPro" id="IPR000971">
    <property type="entry name" value="Globin"/>
</dbReference>
<dbReference type="InterPro" id="IPR050415">
    <property type="entry name" value="MRET"/>
</dbReference>
<sequence length="420" mass="46346">MHTVGDEYHGLLARHDAMRLRRSLLSPGQPERPAAAPAPEPYDGRADQRVILRGLDLVSPFDDLIAELYAELFARHPYLRSLFPESMEFQRRHLAHIFRYLVENLHDPDHVTATFTRLGRDHRKLGVRPAHYEAFEAALREALRRTAGSRWTSVMEEAWLRMLRFAVGAMVEGAEAALGEPPAWRATVVAHERRRRDLAVLRVRTGEPYPYRAGQYAAVQSPLLPQAWRYYSFACAPRPDGELEFHVRLAGPGGVSEALVERTRVGDTLRLGPASGTMTLDEDLPRDLLLVAGSTGWAPLKALLEEASARRTGPRSVHLFLGGRRFADLYDVETATGLALRRPWLRVAPLVADEPEPRAWESLAGAVLRHGDWSGHTAYLGGPPALVATAAARLTAAGIPAGHVRHDPLPATPGLALAGL</sequence>
<evidence type="ECO:0000256" key="9">
    <source>
        <dbReference type="ARBA" id="ARBA00048649"/>
    </source>
</evidence>
<keyword evidence="11" id="KW-0349">Heme</keyword>
<comment type="catalytic activity">
    <reaction evidence="9">
        <text>2 nitric oxide + NADH + 2 O2 = 2 nitrate + NAD(+) + H(+)</text>
        <dbReference type="Rhea" id="RHEA:19469"/>
        <dbReference type="ChEBI" id="CHEBI:15378"/>
        <dbReference type="ChEBI" id="CHEBI:15379"/>
        <dbReference type="ChEBI" id="CHEBI:16480"/>
        <dbReference type="ChEBI" id="CHEBI:17632"/>
        <dbReference type="ChEBI" id="CHEBI:57540"/>
        <dbReference type="ChEBI" id="CHEBI:57945"/>
        <dbReference type="EC" id="1.14.12.17"/>
    </reaction>
</comment>
<dbReference type="Pfam" id="PF00970">
    <property type="entry name" value="FAD_binding_6"/>
    <property type="match status" value="1"/>
</dbReference>
<feature type="domain" description="FAD-binding FR-type" evidence="13">
    <location>
        <begin position="181"/>
        <end position="281"/>
    </location>
</feature>
<dbReference type="PRINTS" id="PR00410">
    <property type="entry name" value="PHEHYDRXLASE"/>
</dbReference>
<evidence type="ECO:0000256" key="7">
    <source>
        <dbReference type="ARBA" id="ARBA00023014"/>
    </source>
</evidence>
<name>A0ABP3I9H3_9ACTN</name>
<protein>
    <recommendedName>
        <fullName evidence="4">nitric oxide dioxygenase</fullName>
        <ecNumber evidence="4">1.14.12.17</ecNumber>
    </recommendedName>
</protein>
<evidence type="ECO:0000313" key="14">
    <source>
        <dbReference type="EMBL" id="GAA0393861.1"/>
    </source>
</evidence>
<evidence type="ECO:0000256" key="8">
    <source>
        <dbReference type="ARBA" id="ARBA00023027"/>
    </source>
</evidence>
<dbReference type="InterPro" id="IPR001433">
    <property type="entry name" value="OxRdtase_FAD/NAD-bd"/>
</dbReference>
<proteinExistence type="inferred from homology"/>
<dbReference type="InterPro" id="IPR017927">
    <property type="entry name" value="FAD-bd_FR_type"/>
</dbReference>
<dbReference type="PANTHER" id="PTHR47354:SF5">
    <property type="entry name" value="PROTEIN RFBI"/>
    <property type="match status" value="1"/>
</dbReference>
<keyword evidence="15" id="KW-1185">Reference proteome</keyword>
<dbReference type="SUPFAM" id="SSF46458">
    <property type="entry name" value="Globin-like"/>
    <property type="match status" value="1"/>
</dbReference>
<keyword evidence="11" id="KW-0561">Oxygen transport</keyword>
<dbReference type="PANTHER" id="PTHR47354">
    <property type="entry name" value="NADH OXIDOREDUCTASE HCR"/>
    <property type="match status" value="1"/>
</dbReference>
<dbReference type="RefSeq" id="WP_344020911.1">
    <property type="nucleotide sequence ID" value="NZ_BAAABX010000012.1"/>
</dbReference>
<dbReference type="InterPro" id="IPR039261">
    <property type="entry name" value="FNR_nucleotide-bd"/>
</dbReference>
<evidence type="ECO:0000256" key="3">
    <source>
        <dbReference type="ARBA" id="ARBA00006401"/>
    </source>
</evidence>
<organism evidence="14 15">
    <name type="scientific">Streptomyces luteireticuli</name>
    <dbReference type="NCBI Taxonomy" id="173858"/>
    <lineage>
        <taxon>Bacteria</taxon>
        <taxon>Bacillati</taxon>
        <taxon>Actinomycetota</taxon>
        <taxon>Actinomycetes</taxon>
        <taxon>Kitasatosporales</taxon>
        <taxon>Streptomycetaceae</taxon>
        <taxon>Streptomyces</taxon>
    </lineage>
</organism>
<evidence type="ECO:0000256" key="10">
    <source>
        <dbReference type="ARBA" id="ARBA00049433"/>
    </source>
</evidence>
<evidence type="ECO:0000256" key="1">
    <source>
        <dbReference type="ARBA" id="ARBA00001970"/>
    </source>
</evidence>
<keyword evidence="7" id="KW-0411">Iron-sulfur</keyword>
<reference evidence="15" key="1">
    <citation type="journal article" date="2019" name="Int. J. Syst. Evol. Microbiol.">
        <title>The Global Catalogue of Microorganisms (GCM) 10K type strain sequencing project: providing services to taxonomists for standard genome sequencing and annotation.</title>
        <authorList>
            <consortium name="The Broad Institute Genomics Platform"/>
            <consortium name="The Broad Institute Genome Sequencing Center for Infectious Disease"/>
            <person name="Wu L."/>
            <person name="Ma J."/>
        </authorList>
    </citation>
    <scope>NUCLEOTIDE SEQUENCE [LARGE SCALE GENOMIC DNA]</scope>
    <source>
        <strain evidence="15">JCM 4788</strain>
    </source>
</reference>
<dbReference type="SUPFAM" id="SSF63380">
    <property type="entry name" value="Riboflavin synthase domain-like"/>
    <property type="match status" value="1"/>
</dbReference>
<dbReference type="SUPFAM" id="SSF52343">
    <property type="entry name" value="Ferredoxin reductase-like, C-terminal NADP-linked domain"/>
    <property type="match status" value="1"/>
</dbReference>
<keyword evidence="11" id="KW-0408">Iron</keyword>
<evidence type="ECO:0000256" key="5">
    <source>
        <dbReference type="ARBA" id="ARBA00022714"/>
    </source>
</evidence>
<dbReference type="InterPro" id="IPR009050">
    <property type="entry name" value="Globin-like_sf"/>
</dbReference>
<evidence type="ECO:0000256" key="11">
    <source>
        <dbReference type="RuleBase" id="RU000356"/>
    </source>
</evidence>
<dbReference type="Gene3D" id="3.40.50.80">
    <property type="entry name" value="Nucleotide-binding domain of ferredoxin-NADP reductase (FNR) module"/>
    <property type="match status" value="1"/>
</dbReference>
<evidence type="ECO:0000259" key="12">
    <source>
        <dbReference type="PROSITE" id="PS01033"/>
    </source>
</evidence>
<evidence type="ECO:0000313" key="15">
    <source>
        <dbReference type="Proteomes" id="UP001500879"/>
    </source>
</evidence>
<dbReference type="Pfam" id="PF00042">
    <property type="entry name" value="Globin"/>
    <property type="match status" value="1"/>
</dbReference>
<comment type="similarity">
    <text evidence="11">Belongs to the globin family.</text>
</comment>
<evidence type="ECO:0000256" key="6">
    <source>
        <dbReference type="ARBA" id="ARBA00022857"/>
    </source>
</evidence>
<dbReference type="InterPro" id="IPR008333">
    <property type="entry name" value="Cbr1-like_FAD-bd_dom"/>
</dbReference>
<dbReference type="EC" id="1.14.12.17" evidence="4"/>
<dbReference type="Proteomes" id="UP001500879">
    <property type="component" value="Unassembled WGS sequence"/>
</dbReference>
<dbReference type="EMBL" id="BAAABX010000012">
    <property type="protein sequence ID" value="GAA0393861.1"/>
    <property type="molecule type" value="Genomic_DNA"/>
</dbReference>
<comment type="caution">
    <text evidence="14">The sequence shown here is derived from an EMBL/GenBank/DDBJ whole genome shotgun (WGS) entry which is preliminary data.</text>
</comment>
<keyword evidence="8" id="KW-0520">NAD</keyword>
<keyword evidence="11" id="KW-0813">Transport</keyword>
<dbReference type="Gene3D" id="2.40.30.10">
    <property type="entry name" value="Translation factors"/>
    <property type="match status" value="1"/>
</dbReference>
<comment type="similarity">
    <text evidence="3">In the C-terminal section; belongs to the flavoprotein pyridine nucleotide cytochrome reductase family.</text>
</comment>
<keyword evidence="6" id="KW-0521">NADP</keyword>
<comment type="catalytic activity">
    <reaction evidence="10">
        <text>2 nitric oxide + NADPH + 2 O2 = 2 nitrate + NADP(+) + H(+)</text>
        <dbReference type="Rhea" id="RHEA:19465"/>
        <dbReference type="ChEBI" id="CHEBI:15378"/>
        <dbReference type="ChEBI" id="CHEBI:15379"/>
        <dbReference type="ChEBI" id="CHEBI:16480"/>
        <dbReference type="ChEBI" id="CHEBI:17632"/>
        <dbReference type="ChEBI" id="CHEBI:57783"/>
        <dbReference type="ChEBI" id="CHEBI:58349"/>
        <dbReference type="EC" id="1.14.12.17"/>
    </reaction>
</comment>
<comment type="cofactor">
    <cofactor evidence="2">
        <name>FAD</name>
        <dbReference type="ChEBI" id="CHEBI:57692"/>
    </cofactor>
</comment>
<dbReference type="InterPro" id="IPR017938">
    <property type="entry name" value="Riboflavin_synthase-like_b-brl"/>
</dbReference>
<evidence type="ECO:0000256" key="4">
    <source>
        <dbReference type="ARBA" id="ARBA00012229"/>
    </source>
</evidence>
<keyword evidence="5" id="KW-0001">2Fe-2S</keyword>
<keyword evidence="11" id="KW-0479">Metal-binding</keyword>
<evidence type="ECO:0000256" key="2">
    <source>
        <dbReference type="ARBA" id="ARBA00001974"/>
    </source>
</evidence>
<comment type="cofactor">
    <cofactor evidence="1">
        <name>heme b</name>
        <dbReference type="ChEBI" id="CHEBI:60344"/>
    </cofactor>
</comment>
<dbReference type="Gene3D" id="1.10.490.10">
    <property type="entry name" value="Globins"/>
    <property type="match status" value="1"/>
</dbReference>
<dbReference type="CDD" id="cd06187">
    <property type="entry name" value="O2ase_reductase_like"/>
    <property type="match status" value="1"/>
</dbReference>
<dbReference type="Pfam" id="PF00175">
    <property type="entry name" value="NAD_binding_1"/>
    <property type="match status" value="1"/>
</dbReference>
<dbReference type="PROSITE" id="PS01033">
    <property type="entry name" value="GLOBIN"/>
    <property type="match status" value="1"/>
</dbReference>
<feature type="domain" description="Globin" evidence="12">
    <location>
        <begin position="42"/>
        <end position="175"/>
    </location>
</feature>
<accession>A0ABP3I9H3</accession>